<dbReference type="Gene3D" id="3.40.720.10">
    <property type="entry name" value="Alkaline Phosphatase, subunit A"/>
    <property type="match status" value="1"/>
</dbReference>
<reference evidence="8 9" key="1">
    <citation type="submission" date="2021-03" db="EMBL/GenBank/DDBJ databases">
        <title>novel species isolated from a fishpond in China.</title>
        <authorList>
            <person name="Lu H."/>
            <person name="Cai Z."/>
        </authorList>
    </citation>
    <scope>NUCLEOTIDE SEQUENCE [LARGE SCALE GENOMIC DNA]</scope>
    <source>
        <strain evidence="8 9">YJ13C</strain>
    </source>
</reference>
<dbReference type="PANTHER" id="PTHR42693">
    <property type="entry name" value="ARYLSULFATASE FAMILY MEMBER"/>
    <property type="match status" value="1"/>
</dbReference>
<evidence type="ECO:0000256" key="6">
    <source>
        <dbReference type="ARBA" id="ARBA00022837"/>
    </source>
</evidence>
<dbReference type="SUPFAM" id="SSF53649">
    <property type="entry name" value="Alkaline phosphatase-like"/>
    <property type="match status" value="1"/>
</dbReference>
<dbReference type="InterPro" id="IPR050738">
    <property type="entry name" value="Sulfatase"/>
</dbReference>
<proteinExistence type="inferred from homology"/>
<evidence type="ECO:0000313" key="9">
    <source>
        <dbReference type="Proteomes" id="UP000664480"/>
    </source>
</evidence>
<dbReference type="InterPro" id="IPR000917">
    <property type="entry name" value="Sulfatase_N"/>
</dbReference>
<comment type="cofactor">
    <cofactor evidence="1">
        <name>Ca(2+)</name>
        <dbReference type="ChEBI" id="CHEBI:29108"/>
    </cofactor>
</comment>
<feature type="domain" description="Sulfatase N-terminal" evidence="7">
    <location>
        <begin position="31"/>
        <end position="378"/>
    </location>
</feature>
<evidence type="ECO:0000256" key="2">
    <source>
        <dbReference type="ARBA" id="ARBA00008779"/>
    </source>
</evidence>
<keyword evidence="5" id="KW-0378">Hydrolase</keyword>
<evidence type="ECO:0000256" key="5">
    <source>
        <dbReference type="ARBA" id="ARBA00022801"/>
    </source>
</evidence>
<dbReference type="CDD" id="cd16144">
    <property type="entry name" value="ARS_like"/>
    <property type="match status" value="1"/>
</dbReference>
<dbReference type="Pfam" id="PF00884">
    <property type="entry name" value="Sulfatase"/>
    <property type="match status" value="1"/>
</dbReference>
<dbReference type="PROSITE" id="PS00523">
    <property type="entry name" value="SULFATASE_1"/>
    <property type="match status" value="1"/>
</dbReference>
<comment type="similarity">
    <text evidence="2">Belongs to the sulfatase family.</text>
</comment>
<keyword evidence="6" id="KW-0106">Calcium</keyword>
<dbReference type="PROSITE" id="PS00149">
    <property type="entry name" value="SULFATASE_2"/>
    <property type="match status" value="1"/>
</dbReference>
<dbReference type="PANTHER" id="PTHR42693:SF42">
    <property type="entry name" value="ARYLSULFATASE G"/>
    <property type="match status" value="1"/>
</dbReference>
<comment type="caution">
    <text evidence="8">The sequence shown here is derived from an EMBL/GenBank/DDBJ whole genome shotgun (WGS) entry which is preliminary data.</text>
</comment>
<keyword evidence="3" id="KW-0479">Metal-binding</keyword>
<gene>
    <name evidence="8" type="ORF">J0A69_08690</name>
</gene>
<keyword evidence="9" id="KW-1185">Reference proteome</keyword>
<evidence type="ECO:0000256" key="3">
    <source>
        <dbReference type="ARBA" id="ARBA00022723"/>
    </source>
</evidence>
<evidence type="ECO:0000259" key="7">
    <source>
        <dbReference type="Pfam" id="PF00884"/>
    </source>
</evidence>
<dbReference type="PROSITE" id="PS51257">
    <property type="entry name" value="PROKAR_LIPOPROTEIN"/>
    <property type="match status" value="1"/>
</dbReference>
<dbReference type="InterPro" id="IPR017850">
    <property type="entry name" value="Alkaline_phosphatase_core_sf"/>
</dbReference>
<sequence>MKTFNPLFFVWLLISIFLFSCTSKPSVPTEPNIVFILVDDLGYNDVGFMGSEYYETPNLDKLASKGMIFTNGYANSAVCSPSRASLMTGKFTANHGITDWIGAPAGEEWRSYKRYSKLLPADYEHQLSKEMTTLPEALKEAGYTTFFAGKWHLGSAEENSLPTDHGFDFNKGGYHVGGPYSGGYFSPFENPFMEDFPEEKGMSLSMKLAKETNMFIEQHQEEKFLAYLSFYAVHAPIQTSEEKWARYRNKAEAMGIDSVGFEMERVLPARKHQDNPVYAGLIEQMDEAVGAVINKLEELGLSENTIIIFTSDNGGVVSGDNYSTNLDPLRGGKGYQFEGGTRIPYLVYVPWLNNNGAKNDTPVAGIDFYPTLLEFAGINPNYETLDGTSIRPLLEGGNLEERSLYWHYPHYGNQGGEPNSSIRKGDWKLIHYWEDGHDELYNLANDLGEENDLAAVNPTKTAELSKELLTWLAERNANMASEDPLYDPDSAAIVNMNYRTTLIERLENQREAMLSKDFQPNKDWWGSKTID</sequence>
<dbReference type="Gene3D" id="3.30.1120.10">
    <property type="match status" value="1"/>
</dbReference>
<protein>
    <submittedName>
        <fullName evidence="8">Sulfatase</fullName>
    </submittedName>
</protein>
<name>A0ABS3CEH2_9BACT</name>
<evidence type="ECO:0000256" key="4">
    <source>
        <dbReference type="ARBA" id="ARBA00022729"/>
    </source>
</evidence>
<organism evidence="8 9">
    <name type="scientific">Algoriphagus pacificus</name>
    <dbReference type="NCBI Taxonomy" id="2811234"/>
    <lineage>
        <taxon>Bacteria</taxon>
        <taxon>Pseudomonadati</taxon>
        <taxon>Bacteroidota</taxon>
        <taxon>Cytophagia</taxon>
        <taxon>Cytophagales</taxon>
        <taxon>Cyclobacteriaceae</taxon>
        <taxon>Algoriphagus</taxon>
    </lineage>
</organism>
<evidence type="ECO:0000313" key="8">
    <source>
        <dbReference type="EMBL" id="MBN7815502.1"/>
    </source>
</evidence>
<dbReference type="InterPro" id="IPR024607">
    <property type="entry name" value="Sulfatase_CS"/>
</dbReference>
<keyword evidence="4" id="KW-0732">Signal</keyword>
<dbReference type="RefSeq" id="WP_206586167.1">
    <property type="nucleotide sequence ID" value="NZ_JAFKCU010000002.1"/>
</dbReference>
<dbReference type="Proteomes" id="UP000664480">
    <property type="component" value="Unassembled WGS sequence"/>
</dbReference>
<dbReference type="EMBL" id="JAFKCU010000002">
    <property type="protein sequence ID" value="MBN7815502.1"/>
    <property type="molecule type" value="Genomic_DNA"/>
</dbReference>
<accession>A0ABS3CEH2</accession>
<evidence type="ECO:0000256" key="1">
    <source>
        <dbReference type="ARBA" id="ARBA00001913"/>
    </source>
</evidence>